<dbReference type="STRING" id="283909.R7TAX9"/>
<sequence>DLREVLEIRPGKKSKDFERWVDEGRRHDNDVCFVLLYGSEFCLKSLSLTGEMEMSLAFYILSHLIYSIQCARV</sequence>
<evidence type="ECO:0000313" key="1">
    <source>
        <dbReference type="EMBL" id="ELT90883.1"/>
    </source>
</evidence>
<proteinExistence type="predicted"/>
<dbReference type="OrthoDB" id="269822at2759"/>
<organism evidence="1">
    <name type="scientific">Capitella teleta</name>
    <name type="common">Polychaete worm</name>
    <dbReference type="NCBI Taxonomy" id="283909"/>
    <lineage>
        <taxon>Eukaryota</taxon>
        <taxon>Metazoa</taxon>
        <taxon>Spiralia</taxon>
        <taxon>Lophotrochozoa</taxon>
        <taxon>Annelida</taxon>
        <taxon>Polychaeta</taxon>
        <taxon>Sedentaria</taxon>
        <taxon>Scolecida</taxon>
        <taxon>Capitellidae</taxon>
        <taxon>Capitella</taxon>
    </lineage>
</organism>
<feature type="non-terminal residue" evidence="1">
    <location>
        <position position="1"/>
    </location>
</feature>
<evidence type="ECO:0000313" key="3">
    <source>
        <dbReference type="Proteomes" id="UP000014760"/>
    </source>
</evidence>
<dbReference type="AlphaFoldDB" id="R7TAX9"/>
<reference evidence="1 3" key="2">
    <citation type="journal article" date="2013" name="Nature">
        <title>Insights into bilaterian evolution from three spiralian genomes.</title>
        <authorList>
            <person name="Simakov O."/>
            <person name="Marletaz F."/>
            <person name="Cho S.J."/>
            <person name="Edsinger-Gonzales E."/>
            <person name="Havlak P."/>
            <person name="Hellsten U."/>
            <person name="Kuo D.H."/>
            <person name="Larsson T."/>
            <person name="Lv J."/>
            <person name="Arendt D."/>
            <person name="Savage R."/>
            <person name="Osoegawa K."/>
            <person name="de Jong P."/>
            <person name="Grimwood J."/>
            <person name="Chapman J.A."/>
            <person name="Shapiro H."/>
            <person name="Aerts A."/>
            <person name="Otillar R.P."/>
            <person name="Terry A.Y."/>
            <person name="Boore J.L."/>
            <person name="Grigoriev I.V."/>
            <person name="Lindberg D.R."/>
            <person name="Seaver E.C."/>
            <person name="Weisblat D.A."/>
            <person name="Putnam N.H."/>
            <person name="Rokhsar D.S."/>
        </authorList>
    </citation>
    <scope>NUCLEOTIDE SEQUENCE</scope>
    <source>
        <strain evidence="1 3">I ESC-2004</strain>
    </source>
</reference>
<name>R7TAX9_CAPTE</name>
<dbReference type="EMBL" id="KB310740">
    <property type="protein sequence ID" value="ELT90883.1"/>
    <property type="molecule type" value="Genomic_DNA"/>
</dbReference>
<reference evidence="2" key="3">
    <citation type="submission" date="2015-06" db="UniProtKB">
        <authorList>
            <consortium name="EnsemblMetazoa"/>
        </authorList>
    </citation>
    <scope>IDENTIFICATION</scope>
</reference>
<accession>R7TAX9</accession>
<gene>
    <name evidence="1" type="ORF">CAPTEDRAFT_96552</name>
</gene>
<reference evidence="3" key="1">
    <citation type="submission" date="2012-12" db="EMBL/GenBank/DDBJ databases">
        <authorList>
            <person name="Hellsten U."/>
            <person name="Grimwood J."/>
            <person name="Chapman J.A."/>
            <person name="Shapiro H."/>
            <person name="Aerts A."/>
            <person name="Otillar R.P."/>
            <person name="Terry A.Y."/>
            <person name="Boore J.L."/>
            <person name="Simakov O."/>
            <person name="Marletaz F."/>
            <person name="Cho S.-J."/>
            <person name="Edsinger-Gonzales E."/>
            <person name="Havlak P."/>
            <person name="Kuo D.-H."/>
            <person name="Larsson T."/>
            <person name="Lv J."/>
            <person name="Arendt D."/>
            <person name="Savage R."/>
            <person name="Osoegawa K."/>
            <person name="de Jong P."/>
            <person name="Lindberg D.R."/>
            <person name="Seaver E.C."/>
            <person name="Weisblat D.A."/>
            <person name="Putnam N.H."/>
            <person name="Grigoriev I.V."/>
            <person name="Rokhsar D.S."/>
        </authorList>
    </citation>
    <scope>NUCLEOTIDE SEQUENCE</scope>
    <source>
        <strain evidence="3">I ESC-2004</strain>
    </source>
</reference>
<dbReference type="EnsemblMetazoa" id="CapteT96552">
    <property type="protein sequence ID" value="CapteP96552"/>
    <property type="gene ID" value="CapteG96552"/>
</dbReference>
<dbReference type="HOGENOM" id="CLU_2711942_0_0_1"/>
<dbReference type="Proteomes" id="UP000014760">
    <property type="component" value="Unassembled WGS sequence"/>
</dbReference>
<dbReference type="Gene3D" id="2.30.29.30">
    <property type="entry name" value="Pleckstrin-homology domain (PH domain)/Phosphotyrosine-binding domain (PTB)"/>
    <property type="match status" value="1"/>
</dbReference>
<evidence type="ECO:0000313" key="2">
    <source>
        <dbReference type="EnsemblMetazoa" id="CapteP96552"/>
    </source>
</evidence>
<dbReference type="InterPro" id="IPR011993">
    <property type="entry name" value="PH-like_dom_sf"/>
</dbReference>
<dbReference type="EMBL" id="AMQN01014099">
    <property type="status" value="NOT_ANNOTATED_CDS"/>
    <property type="molecule type" value="Genomic_DNA"/>
</dbReference>
<keyword evidence="3" id="KW-1185">Reference proteome</keyword>
<protein>
    <submittedName>
        <fullName evidence="1 2">Uncharacterized protein</fullName>
    </submittedName>
</protein>